<name>A0ABM7IQK4_9MYCO</name>
<evidence type="ECO:0000313" key="3">
    <source>
        <dbReference type="EMBL" id="BBX89081.1"/>
    </source>
</evidence>
<dbReference type="PANTHER" id="PTHR43674:SF16">
    <property type="entry name" value="CARBON-NITROGEN FAMILY, PUTATIVE (AFU_ORTHOLOGUE AFUA_5G02350)-RELATED"/>
    <property type="match status" value="1"/>
</dbReference>
<evidence type="ECO:0000313" key="4">
    <source>
        <dbReference type="Proteomes" id="UP000466683"/>
    </source>
</evidence>
<accession>A0ABM7IQK4</accession>
<dbReference type="Pfam" id="PF00795">
    <property type="entry name" value="CN_hydrolase"/>
    <property type="match status" value="1"/>
</dbReference>
<keyword evidence="1 3" id="KW-0378">Hydrolase</keyword>
<dbReference type="GO" id="GO:0016787">
    <property type="term" value="F:hydrolase activity"/>
    <property type="evidence" value="ECO:0007669"/>
    <property type="project" value="UniProtKB-KW"/>
</dbReference>
<evidence type="ECO:0000256" key="1">
    <source>
        <dbReference type="ARBA" id="ARBA00022801"/>
    </source>
</evidence>
<feature type="domain" description="CN hydrolase" evidence="2">
    <location>
        <begin position="22"/>
        <end position="254"/>
    </location>
</feature>
<keyword evidence="4" id="KW-1185">Reference proteome</keyword>
<dbReference type="PROSITE" id="PS50263">
    <property type="entry name" value="CN_HYDROLASE"/>
    <property type="match status" value="1"/>
</dbReference>
<dbReference type="PANTHER" id="PTHR43674">
    <property type="entry name" value="NITRILASE C965.09-RELATED"/>
    <property type="match status" value="1"/>
</dbReference>
<reference evidence="3 4" key="1">
    <citation type="journal article" date="2019" name="Emerg. Microbes Infect.">
        <title>Comprehensive subspecies identification of 175 nontuberculous mycobacteria species based on 7547 genomic profiles.</title>
        <authorList>
            <person name="Matsumoto Y."/>
            <person name="Kinjo T."/>
            <person name="Motooka D."/>
            <person name="Nabeya D."/>
            <person name="Jung N."/>
            <person name="Uechi K."/>
            <person name="Horii T."/>
            <person name="Iida T."/>
            <person name="Fujita J."/>
            <person name="Nakamura S."/>
        </authorList>
    </citation>
    <scope>NUCLEOTIDE SEQUENCE [LARGE SCALE GENOMIC DNA]</scope>
    <source>
        <strain evidence="3 4">JCM 15653</strain>
    </source>
</reference>
<dbReference type="Proteomes" id="UP000466683">
    <property type="component" value="Chromosome"/>
</dbReference>
<organism evidence="3 4">
    <name type="scientific">Mycolicibacterium boenickei</name>
    <dbReference type="NCBI Taxonomy" id="146017"/>
    <lineage>
        <taxon>Bacteria</taxon>
        <taxon>Bacillati</taxon>
        <taxon>Actinomycetota</taxon>
        <taxon>Actinomycetes</taxon>
        <taxon>Mycobacteriales</taxon>
        <taxon>Mycobacteriaceae</taxon>
        <taxon>Mycolicibacterium</taxon>
    </lineage>
</organism>
<dbReference type="EMBL" id="AP022579">
    <property type="protein sequence ID" value="BBX89081.1"/>
    <property type="molecule type" value="Genomic_DNA"/>
</dbReference>
<dbReference type="InterPro" id="IPR003010">
    <property type="entry name" value="C-N_Hydrolase"/>
</dbReference>
<dbReference type="InterPro" id="IPR036526">
    <property type="entry name" value="C-N_Hydrolase_sf"/>
</dbReference>
<protein>
    <submittedName>
        <fullName evidence="3">Carbon-nitrogen hydrolase</fullName>
    </submittedName>
</protein>
<dbReference type="InterPro" id="IPR050345">
    <property type="entry name" value="Aliph_Amidase/BUP"/>
</dbReference>
<dbReference type="SUPFAM" id="SSF56317">
    <property type="entry name" value="Carbon-nitrogen hydrolase"/>
    <property type="match status" value="1"/>
</dbReference>
<evidence type="ECO:0000259" key="2">
    <source>
        <dbReference type="PROSITE" id="PS50263"/>
    </source>
</evidence>
<dbReference type="Gene3D" id="3.60.110.10">
    <property type="entry name" value="Carbon-nitrogen hydrolase"/>
    <property type="match status" value="1"/>
</dbReference>
<sequence>MLDGPTDPSDILESIMMPPNTLRLNVIQEAPQPRDLQANISRVGESIAATRGADLVVFPELFLSGYQTTALDEIALQLDDASITELADLCRSSGTALLTGFVERAPGGFFDAYLAIDRDGAIKKSIRKTHLFGSEREAFLSGDVLEPVTLCDTRIGVLNCFELEFPEVSRTLVLRGATLLVAGSANMHPYERDHVIASSSRALENRVPVAYANRVGSESGHSFCGSSRIIDRDGSVLASLDCVETGSLTAEVEVGLRSDGVIDMLGQRRPELYEP</sequence>
<gene>
    <name evidence="3" type="ORF">MBOE_07300</name>
</gene>
<proteinExistence type="predicted"/>